<dbReference type="InterPro" id="IPR002659">
    <property type="entry name" value="Glyco_trans_31"/>
</dbReference>
<keyword evidence="6" id="KW-0735">Signal-anchor</keyword>
<comment type="subcellular location">
    <subcellularLocation>
        <location evidence="1 10">Golgi apparatus membrane</location>
        <topology evidence="1 10">Single-pass type II membrane protein</topology>
    </subcellularLocation>
</comment>
<keyword evidence="11" id="KW-0732">Signal</keyword>
<reference evidence="12 13" key="1">
    <citation type="journal article" date="2018" name="Microb. Genom.">
        <title>Expanding an expanded genome: long-read sequencing of Trypanosoma cruzi.</title>
        <authorList>
            <person name="Berna L."/>
            <person name="Rodriguez M."/>
            <person name="Chiribao M.L."/>
            <person name="Parodi-Talice A."/>
            <person name="Pita S."/>
            <person name="Rijo G."/>
            <person name="Alvarez-Valin F."/>
            <person name="Robello C."/>
        </authorList>
    </citation>
    <scope>NUCLEOTIDE SEQUENCE [LARGE SCALE GENOMIC DNA]</scope>
    <source>
        <strain evidence="12 13">Dm28c</strain>
    </source>
</reference>
<keyword evidence="9" id="KW-0472">Membrane</keyword>
<feature type="chain" id="PRO_5030058683" description="Hexosyltransferase" evidence="11">
    <location>
        <begin position="33"/>
        <end position="395"/>
    </location>
</feature>
<dbReference type="VEuPathDB" id="TriTrypDB:ECC02_003517"/>
<keyword evidence="4 12" id="KW-0808">Transferase</keyword>
<dbReference type="VEuPathDB" id="TriTrypDB:TcBrA4_0009600"/>
<evidence type="ECO:0000256" key="5">
    <source>
        <dbReference type="ARBA" id="ARBA00022692"/>
    </source>
</evidence>
<dbReference type="VEuPathDB" id="TriTrypDB:TcCLB.503487.50"/>
<keyword evidence="5" id="KW-0812">Transmembrane</keyword>
<name>A0A2V2VC48_TRYCR</name>
<comment type="caution">
    <text evidence="12">The sequence shown here is derived from an EMBL/GenBank/DDBJ whole genome shotgun (WGS) entry which is preliminary data.</text>
</comment>
<dbReference type="PANTHER" id="PTHR11214">
    <property type="entry name" value="BETA-1,3-N-ACETYLGLUCOSAMINYLTRANSFERASE"/>
    <property type="match status" value="1"/>
</dbReference>
<keyword evidence="8 10" id="KW-0333">Golgi apparatus</keyword>
<evidence type="ECO:0000256" key="3">
    <source>
        <dbReference type="ARBA" id="ARBA00022676"/>
    </source>
</evidence>
<keyword evidence="3 10" id="KW-0328">Glycosyltransferase</keyword>
<dbReference type="VEuPathDB" id="TriTrypDB:Tc_MARK_297"/>
<evidence type="ECO:0000256" key="2">
    <source>
        <dbReference type="ARBA" id="ARBA00008661"/>
    </source>
</evidence>
<evidence type="ECO:0000256" key="8">
    <source>
        <dbReference type="ARBA" id="ARBA00023034"/>
    </source>
</evidence>
<dbReference type="EC" id="2.4.1.-" evidence="10"/>
<evidence type="ECO:0000256" key="9">
    <source>
        <dbReference type="ARBA" id="ARBA00023136"/>
    </source>
</evidence>
<dbReference type="GO" id="GO:0016758">
    <property type="term" value="F:hexosyltransferase activity"/>
    <property type="evidence" value="ECO:0007669"/>
    <property type="project" value="InterPro"/>
</dbReference>
<dbReference type="VEuPathDB" id="TriTrypDB:TcCL_NonESM04429"/>
<evidence type="ECO:0000256" key="11">
    <source>
        <dbReference type="SAM" id="SignalP"/>
    </source>
</evidence>
<protein>
    <recommendedName>
        <fullName evidence="10">Hexosyltransferase</fullName>
        <ecNumber evidence="10">2.4.1.-</ecNumber>
    </recommendedName>
</protein>
<evidence type="ECO:0000256" key="7">
    <source>
        <dbReference type="ARBA" id="ARBA00022989"/>
    </source>
</evidence>
<proteinExistence type="inferred from homology"/>
<dbReference type="VEuPathDB" id="TriTrypDB:TcCLB.508641.220"/>
<evidence type="ECO:0000313" key="13">
    <source>
        <dbReference type="Proteomes" id="UP000246121"/>
    </source>
</evidence>
<dbReference type="VEuPathDB" id="TriTrypDB:BCY84_02318"/>
<dbReference type="GO" id="GO:0000139">
    <property type="term" value="C:Golgi membrane"/>
    <property type="evidence" value="ECO:0007669"/>
    <property type="project" value="UniProtKB-SubCell"/>
</dbReference>
<dbReference type="Gene3D" id="3.90.550.50">
    <property type="match status" value="1"/>
</dbReference>
<dbReference type="PANTHER" id="PTHR11214:SF351">
    <property type="entry name" value="BETA-1,3-GALACTOSYLTRANSFERASE PVG3"/>
    <property type="match status" value="1"/>
</dbReference>
<evidence type="ECO:0000256" key="10">
    <source>
        <dbReference type="RuleBase" id="RU363063"/>
    </source>
</evidence>
<evidence type="ECO:0000256" key="4">
    <source>
        <dbReference type="ARBA" id="ARBA00022679"/>
    </source>
</evidence>
<dbReference type="VEuPathDB" id="TriTrypDB:C4B63_28g166"/>
<evidence type="ECO:0000256" key="1">
    <source>
        <dbReference type="ARBA" id="ARBA00004323"/>
    </source>
</evidence>
<sequence length="395" mass="45168">MLPVLLRRRAAMRARTFLLYSMLCMLLMAAAALLISDAEVNSRTRLDIDASHGEVSHLLPGGNEQVVLGHIPQSVRQIWRERRFPIVLGVPSVDSPPHRTRRNLQRSSWLRYVGVATRANNFTGEMLVLFALGRHFSHGYVYSQAARDEASRSHDVLMFDMNDGRPTTNKRIGGGGHWGFAAEVGTSRKSMMWYATALRLFPYAIYIAKADDDVFIRVSQFLADLHTLPRLGVYWGRVMRWMPQKGNPTEMLYFVGGMCITMARDVVEHIASFAPLRSVLDSFEKFHSKEEFDLLRSFNADHEDLMLGRILYETRHPNITLVFENKCRFHDIHMGGNKAPLTSRSVVVHHLKEEEYALIAKRFLNETAETVKPMMFDRSLSPFGEVGWVVYSYLC</sequence>
<dbReference type="VEuPathDB" id="TriTrypDB:TCDM_00758"/>
<dbReference type="VEuPathDB" id="TriTrypDB:C3747_212g44"/>
<dbReference type="EMBL" id="PRFA01000028">
    <property type="protein sequence ID" value="PWU94087.1"/>
    <property type="molecule type" value="Genomic_DNA"/>
</dbReference>
<accession>A0A2V2VC48</accession>
<organism evidence="12 13">
    <name type="scientific">Trypanosoma cruzi</name>
    <dbReference type="NCBI Taxonomy" id="5693"/>
    <lineage>
        <taxon>Eukaryota</taxon>
        <taxon>Discoba</taxon>
        <taxon>Euglenozoa</taxon>
        <taxon>Kinetoplastea</taxon>
        <taxon>Metakinetoplastina</taxon>
        <taxon>Trypanosomatida</taxon>
        <taxon>Trypanosomatidae</taxon>
        <taxon>Trypanosoma</taxon>
        <taxon>Schizotrypanum</taxon>
    </lineage>
</organism>
<dbReference type="Proteomes" id="UP000246121">
    <property type="component" value="Unassembled WGS sequence"/>
</dbReference>
<dbReference type="VEuPathDB" id="TriTrypDB:TcG_00671"/>
<feature type="signal peptide" evidence="11">
    <location>
        <begin position="1"/>
        <end position="32"/>
    </location>
</feature>
<keyword evidence="7" id="KW-1133">Transmembrane helix</keyword>
<dbReference type="AlphaFoldDB" id="A0A2V2VC48"/>
<dbReference type="VEuPathDB" id="TriTrypDB:TCSYLVIO_001461"/>
<evidence type="ECO:0000313" key="12">
    <source>
        <dbReference type="EMBL" id="PWU94087.1"/>
    </source>
</evidence>
<evidence type="ECO:0000256" key="6">
    <source>
        <dbReference type="ARBA" id="ARBA00022968"/>
    </source>
</evidence>
<comment type="similarity">
    <text evidence="2 10">Belongs to the glycosyltransferase 31 family.</text>
</comment>
<gene>
    <name evidence="12" type="ORF">C4B63_28g166</name>
</gene>
<dbReference type="OrthoDB" id="252344at2759"/>
<dbReference type="VEuPathDB" id="TriTrypDB:TcYC6_0107230"/>